<dbReference type="GO" id="GO:0052855">
    <property type="term" value="F:ADP-dependent NAD(P)H-hydrate dehydratase activity"/>
    <property type="evidence" value="ECO:0007669"/>
    <property type="project" value="UniProtKB-UniRule"/>
</dbReference>
<dbReference type="FunFam" id="3.40.50.10260:FF:000003">
    <property type="entry name" value="Multifunctional fusion protein"/>
    <property type="match status" value="1"/>
</dbReference>
<evidence type="ECO:0000256" key="2">
    <source>
        <dbReference type="ARBA" id="ARBA00000909"/>
    </source>
</evidence>
<dbReference type="GO" id="GO:0046872">
    <property type="term" value="F:metal ion binding"/>
    <property type="evidence" value="ECO:0007669"/>
    <property type="project" value="UniProtKB-UniRule"/>
</dbReference>
<dbReference type="HAMAP" id="MF_01965">
    <property type="entry name" value="NADHX_dehydratase"/>
    <property type="match status" value="1"/>
</dbReference>
<protein>
    <recommendedName>
        <fullName evidence="19">Bifunctional NAD(P)H-hydrate repair enzyme</fullName>
    </recommendedName>
    <alternativeName>
        <fullName evidence="19">Nicotinamide nucleotide repair protein</fullName>
    </alternativeName>
    <domain>
        <recommendedName>
            <fullName evidence="19">ADP-dependent (S)-NAD(P)H-hydrate dehydratase</fullName>
            <ecNumber evidence="19">4.2.1.136</ecNumber>
        </recommendedName>
        <alternativeName>
            <fullName evidence="19">ADP-dependent NAD(P)HX dehydratase</fullName>
        </alternativeName>
    </domain>
    <domain>
        <recommendedName>
            <fullName evidence="19">NAD(P)H-hydrate epimerase</fullName>
            <ecNumber evidence="19">5.1.99.6</ecNumber>
        </recommendedName>
    </domain>
</protein>
<keyword evidence="13" id="KW-0511">Multifunctional enzyme</keyword>
<feature type="binding site" evidence="18">
    <location>
        <begin position="59"/>
        <end position="63"/>
    </location>
    <ligand>
        <name>(6S)-NADPHX</name>
        <dbReference type="ChEBI" id="CHEBI:64076"/>
    </ligand>
</feature>
<evidence type="ECO:0000256" key="10">
    <source>
        <dbReference type="ARBA" id="ARBA00023027"/>
    </source>
</evidence>
<evidence type="ECO:0000256" key="3">
    <source>
        <dbReference type="ARBA" id="ARBA00006001"/>
    </source>
</evidence>
<evidence type="ECO:0000256" key="14">
    <source>
        <dbReference type="ARBA" id="ARBA00025153"/>
    </source>
</evidence>
<dbReference type="NCBIfam" id="TIGR00197">
    <property type="entry name" value="yjeF_nterm"/>
    <property type="match status" value="1"/>
</dbReference>
<dbReference type="InterPro" id="IPR017953">
    <property type="entry name" value="Carbohydrate_kinase_pred_CS"/>
</dbReference>
<evidence type="ECO:0000256" key="4">
    <source>
        <dbReference type="ARBA" id="ARBA00009524"/>
    </source>
</evidence>
<dbReference type="InterPro" id="IPR030677">
    <property type="entry name" value="Nnr"/>
</dbReference>
<comment type="similarity">
    <text evidence="3 19">In the N-terminal section; belongs to the NnrE/AIBP family.</text>
</comment>
<evidence type="ECO:0000256" key="9">
    <source>
        <dbReference type="ARBA" id="ARBA00022958"/>
    </source>
</evidence>
<feature type="binding site" evidence="17">
    <location>
        <begin position="410"/>
        <end position="414"/>
    </location>
    <ligand>
        <name>AMP</name>
        <dbReference type="ChEBI" id="CHEBI:456215"/>
    </ligand>
</feature>
<keyword evidence="7 17" id="KW-0067">ATP-binding</keyword>
<dbReference type="eggNOG" id="COG0063">
    <property type="taxonomic scope" value="Bacteria"/>
</dbReference>
<comment type="catalytic activity">
    <reaction evidence="1 18 19">
        <text>(6R)-NADHX = (6S)-NADHX</text>
        <dbReference type="Rhea" id="RHEA:32215"/>
        <dbReference type="ChEBI" id="CHEBI:64074"/>
        <dbReference type="ChEBI" id="CHEBI:64075"/>
        <dbReference type="EC" id="5.1.99.6"/>
    </reaction>
</comment>
<sequence>MKVTTGREMKEIDEITINEYGMDSKVLMERAGISVLLALEEELGNLSGQRFLVLCGGGNNGGDGFVVARNLLNVARDVLVVFLGKSRTPDCDYNYNLYLRFGGKVLEHFDASLLKEYDVVVDAIFGTGLKGEVTGEYAKVIDSVNNANTYVVSVDIPSGVDADTGKVLGTAVKANLTVTFGAPKVGHLIFPGREYAGRLKVANIGHPRSLLEPLKRHVITREMAVSLLPERPKDSHKGTYGKVLVVAGSKLYSGAPVLTGMGALKVGAGLVTLVVPFPQNLVATSSFPELISVPVETKNGYFSAENVEECLRMAEKVDVVAVGPGLGNNDDTRRFVNEFLKKLEKPVVLDADGLNVLDVSVLSERNQPTVITPHPGEMARLSGKTIDEVKYNYIFAEEFARKHRCVLVLKSATTIVTDGENTFFNTTGNTGLSKGGSGDVLTGMISGFMAQKLSPLEASFLAVYLHGMAADLFEDDERGLTTSELLRLIPKAIRGLKE</sequence>
<evidence type="ECO:0000256" key="13">
    <source>
        <dbReference type="ARBA" id="ARBA00023268"/>
    </source>
</evidence>
<evidence type="ECO:0000256" key="16">
    <source>
        <dbReference type="ARBA" id="ARBA00049209"/>
    </source>
</evidence>
<dbReference type="Proteomes" id="UP000000445">
    <property type="component" value="Chromosome"/>
</dbReference>
<dbReference type="PIRSF" id="PIRSF017184">
    <property type="entry name" value="Nnr"/>
    <property type="match status" value="1"/>
</dbReference>
<comment type="cofactor">
    <cofactor evidence="17">
        <name>Mg(2+)</name>
        <dbReference type="ChEBI" id="CHEBI:18420"/>
    </cofactor>
</comment>
<dbReference type="SUPFAM" id="SSF64153">
    <property type="entry name" value="YjeF N-terminal domain-like"/>
    <property type="match status" value="1"/>
</dbReference>
<feature type="binding site" evidence="17">
    <location>
        <position position="374"/>
    </location>
    <ligand>
        <name>(6S)-NADPHX</name>
        <dbReference type="ChEBI" id="CHEBI:64076"/>
    </ligand>
</feature>
<evidence type="ECO:0000256" key="12">
    <source>
        <dbReference type="ARBA" id="ARBA00023239"/>
    </source>
</evidence>
<comment type="similarity">
    <text evidence="4 19">In the C-terminal section; belongs to the NnrD/CARKD family.</text>
</comment>
<dbReference type="PANTHER" id="PTHR12592:SF0">
    <property type="entry name" value="ATP-DEPENDENT (S)-NAD(P)H-HYDRATE DEHYDRATASE"/>
    <property type="match status" value="1"/>
</dbReference>
<dbReference type="Gene3D" id="3.40.50.10260">
    <property type="entry name" value="YjeF N-terminal domain"/>
    <property type="match status" value="1"/>
</dbReference>
<dbReference type="PANTHER" id="PTHR12592">
    <property type="entry name" value="ATP-DEPENDENT (S)-NAD(P)H-HYDRATE DEHYDRATASE FAMILY MEMBER"/>
    <property type="match status" value="1"/>
</dbReference>
<dbReference type="Pfam" id="PF01256">
    <property type="entry name" value="Carb_kinase"/>
    <property type="match status" value="1"/>
</dbReference>
<evidence type="ECO:0000256" key="5">
    <source>
        <dbReference type="ARBA" id="ARBA00022723"/>
    </source>
</evidence>
<evidence type="ECO:0000259" key="20">
    <source>
        <dbReference type="PROSITE" id="PS51383"/>
    </source>
</evidence>
<comment type="catalytic activity">
    <reaction evidence="16 17 19">
        <text>(6S)-NADPHX + ADP = AMP + phosphate + NADPH + H(+)</text>
        <dbReference type="Rhea" id="RHEA:32235"/>
        <dbReference type="ChEBI" id="CHEBI:15378"/>
        <dbReference type="ChEBI" id="CHEBI:43474"/>
        <dbReference type="ChEBI" id="CHEBI:57783"/>
        <dbReference type="ChEBI" id="CHEBI:64076"/>
        <dbReference type="ChEBI" id="CHEBI:456215"/>
        <dbReference type="ChEBI" id="CHEBI:456216"/>
        <dbReference type="EC" id="4.2.1.136"/>
    </reaction>
</comment>
<dbReference type="GO" id="GO:0110051">
    <property type="term" value="P:metabolite repair"/>
    <property type="evidence" value="ECO:0007669"/>
    <property type="project" value="TreeGrafter"/>
</dbReference>
<proteinExistence type="inferred from homology"/>
<dbReference type="KEGG" id="tna:CTN_1653"/>
<evidence type="ECO:0000313" key="22">
    <source>
        <dbReference type="EMBL" id="ACM23829.1"/>
    </source>
</evidence>
<comment type="function">
    <text evidence="14 19">Bifunctional enzyme that catalyzes the epimerization of the S- and R-forms of NAD(P)HX and the dehydration of the S-form of NAD(P)HX at the expense of ADP, which is converted to AMP. This allows the repair of both epimers of NAD(P)HX, a damaged form of NAD(P)H that is a result of enzymatic or heat-dependent hydration.</text>
</comment>
<dbReference type="GO" id="GO:0005524">
    <property type="term" value="F:ATP binding"/>
    <property type="evidence" value="ECO:0007669"/>
    <property type="project" value="UniProtKB-UniRule"/>
</dbReference>
<comment type="function">
    <text evidence="17">Catalyzes the dehydration of the S-form of NAD(P)HX at the expense of ADP, which is converted to AMP. Together with NAD(P)HX epimerase, which catalyzes the epimerization of the S- and R-forms, the enzyme allows the repair of both epimers of NAD(P)HX, a damaged form of NAD(P)H that is a result of enzymatic or heat-dependent hydration.</text>
</comment>
<dbReference type="AlphaFoldDB" id="B9KA46"/>
<dbReference type="CDD" id="cd01171">
    <property type="entry name" value="YXKO-related"/>
    <property type="match status" value="1"/>
</dbReference>
<feature type="domain" description="YjeF C-terminal" evidence="20">
    <location>
        <begin position="220"/>
        <end position="496"/>
    </location>
</feature>
<feature type="binding site" evidence="18">
    <location>
        <begin position="126"/>
        <end position="132"/>
    </location>
    <ligand>
        <name>(6S)-NADPHX</name>
        <dbReference type="ChEBI" id="CHEBI:64076"/>
    </ligand>
</feature>
<feature type="binding site" evidence="17">
    <location>
        <position position="255"/>
    </location>
    <ligand>
        <name>(6S)-NADPHX</name>
        <dbReference type="ChEBI" id="CHEBI:64076"/>
    </ligand>
</feature>
<accession>B9KA46</accession>
<dbReference type="InterPro" id="IPR029056">
    <property type="entry name" value="Ribokinase-like"/>
</dbReference>
<dbReference type="GO" id="GO:0052856">
    <property type="term" value="F:NAD(P)HX epimerase activity"/>
    <property type="evidence" value="ECO:0007669"/>
    <property type="project" value="UniProtKB-UniRule"/>
</dbReference>
<dbReference type="PROSITE" id="PS01050">
    <property type="entry name" value="YJEF_C_2"/>
    <property type="match status" value="1"/>
</dbReference>
<gene>
    <name evidence="17" type="primary">nnrD</name>
    <name evidence="18" type="synonym">nnrE</name>
    <name evidence="22" type="ordered locus">CTN_1653</name>
</gene>
<evidence type="ECO:0000256" key="7">
    <source>
        <dbReference type="ARBA" id="ARBA00022840"/>
    </source>
</evidence>
<evidence type="ECO:0000256" key="6">
    <source>
        <dbReference type="ARBA" id="ARBA00022741"/>
    </source>
</evidence>
<dbReference type="InterPro" id="IPR004443">
    <property type="entry name" value="YjeF_N_dom"/>
</dbReference>
<evidence type="ECO:0000256" key="8">
    <source>
        <dbReference type="ARBA" id="ARBA00022857"/>
    </source>
</evidence>
<evidence type="ECO:0000256" key="19">
    <source>
        <dbReference type="PIRNR" id="PIRNR017184"/>
    </source>
</evidence>
<evidence type="ECO:0000313" key="23">
    <source>
        <dbReference type="Proteomes" id="UP000000445"/>
    </source>
</evidence>
<name>B9KA46_THENN</name>
<dbReference type="EMBL" id="CP000916">
    <property type="protein sequence ID" value="ACM23829.1"/>
    <property type="molecule type" value="Genomic_DNA"/>
</dbReference>
<keyword evidence="6 17" id="KW-0547">Nucleotide-binding</keyword>
<feature type="binding site" evidence="18">
    <location>
        <position position="155"/>
    </location>
    <ligand>
        <name>(6S)-NADPHX</name>
        <dbReference type="ChEBI" id="CHEBI:64076"/>
    </ligand>
</feature>
<evidence type="ECO:0000256" key="11">
    <source>
        <dbReference type="ARBA" id="ARBA00023235"/>
    </source>
</evidence>
<keyword evidence="5 18" id="KW-0479">Metal-binding</keyword>
<evidence type="ECO:0000256" key="18">
    <source>
        <dbReference type="HAMAP-Rule" id="MF_01966"/>
    </source>
</evidence>
<dbReference type="Pfam" id="PF03853">
    <property type="entry name" value="YjeF_N"/>
    <property type="match status" value="1"/>
</dbReference>
<dbReference type="HOGENOM" id="CLU_024853_4_1_0"/>
<dbReference type="GO" id="GO:0046496">
    <property type="term" value="P:nicotinamide nucleotide metabolic process"/>
    <property type="evidence" value="ECO:0007669"/>
    <property type="project" value="UniProtKB-UniRule"/>
</dbReference>
<comment type="function">
    <text evidence="18">Catalyzes the epimerization of the S- and R-forms of NAD(P)HX, a damaged form of NAD(P)H that is a result of enzymatic or heat-dependent hydration. This is a prerequisite for the S-specific NAD(P)H-hydrate dehydratase to allow the repair of both epimers of NAD(P)HX.</text>
</comment>
<comment type="similarity">
    <text evidence="17">Belongs to the NnrD/CARKD family.</text>
</comment>
<feature type="binding site" evidence="17">
    <location>
        <position position="439"/>
    </location>
    <ligand>
        <name>(6S)-NADPHX</name>
        <dbReference type="ChEBI" id="CHEBI:64076"/>
    </ligand>
</feature>
<dbReference type="PROSITE" id="PS51385">
    <property type="entry name" value="YJEF_N"/>
    <property type="match status" value="1"/>
</dbReference>
<comment type="similarity">
    <text evidence="18">Belongs to the NnrE/AIBP family.</text>
</comment>
<keyword evidence="11 18" id="KW-0413">Isomerase</keyword>
<dbReference type="eggNOG" id="COG0062">
    <property type="taxonomic scope" value="Bacteria"/>
</dbReference>
<evidence type="ECO:0000256" key="15">
    <source>
        <dbReference type="ARBA" id="ARBA00048238"/>
    </source>
</evidence>
<keyword evidence="22" id="KW-0808">Transferase</keyword>
<dbReference type="EC" id="4.2.1.136" evidence="19"/>
<feature type="binding site" evidence="17">
    <location>
        <position position="438"/>
    </location>
    <ligand>
        <name>AMP</name>
        <dbReference type="ChEBI" id="CHEBI:456215"/>
    </ligand>
</feature>
<dbReference type="HAMAP" id="MF_01966">
    <property type="entry name" value="NADHX_epimerase"/>
    <property type="match status" value="1"/>
</dbReference>
<dbReference type="STRING" id="309803.CTN_1653"/>
<keyword evidence="23" id="KW-1185">Reference proteome</keyword>
<feature type="binding site" evidence="18">
    <location>
        <position position="122"/>
    </location>
    <ligand>
        <name>K(+)</name>
        <dbReference type="ChEBI" id="CHEBI:29103"/>
    </ligand>
</feature>
<dbReference type="EC" id="5.1.99.6" evidence="19"/>
<feature type="binding site" evidence="18">
    <location>
        <position position="158"/>
    </location>
    <ligand>
        <name>K(+)</name>
        <dbReference type="ChEBI" id="CHEBI:29103"/>
    </ligand>
</feature>
<keyword evidence="22" id="KW-0418">Kinase</keyword>
<feature type="binding site" evidence="17">
    <location>
        <position position="325"/>
    </location>
    <ligand>
        <name>(6S)-NADPHX</name>
        <dbReference type="ChEBI" id="CHEBI:64076"/>
    </ligand>
</feature>
<comment type="cofactor">
    <cofactor evidence="18 19">
        <name>K(+)</name>
        <dbReference type="ChEBI" id="CHEBI:29103"/>
    </cofactor>
    <text evidence="18 19">Binds 1 potassium ion per subunit.</text>
</comment>
<dbReference type="PROSITE" id="PS01049">
    <property type="entry name" value="YJEF_C_1"/>
    <property type="match status" value="1"/>
</dbReference>
<comment type="subunit">
    <text evidence="17">Homotetramer.</text>
</comment>
<reference evidence="22 23" key="1">
    <citation type="journal article" date="2009" name="Biosci. Biotechnol. Biochem.">
        <title>WeGAS: a web-based microbial genome annotation system.</title>
        <authorList>
            <person name="Lee D."/>
            <person name="Seo H."/>
            <person name="Park C."/>
            <person name="Park K."/>
        </authorList>
    </citation>
    <scope>NUCLEOTIDE SEQUENCE [LARGE SCALE GENOMIC DNA]</scope>
    <source>
        <strain evidence="23">ATCC 49049 / DSM 4359 / NBRC 107923 / NS-E</strain>
    </source>
</reference>
<feature type="binding site" evidence="18">
    <location>
        <position position="137"/>
    </location>
    <ligand>
        <name>(6S)-NADPHX</name>
        <dbReference type="ChEBI" id="CHEBI:64076"/>
    </ligand>
</feature>
<comment type="catalytic activity">
    <reaction evidence="2 18 19">
        <text>(6R)-NADPHX = (6S)-NADPHX</text>
        <dbReference type="Rhea" id="RHEA:32227"/>
        <dbReference type="ChEBI" id="CHEBI:64076"/>
        <dbReference type="ChEBI" id="CHEBI:64077"/>
        <dbReference type="EC" id="5.1.99.6"/>
    </reaction>
</comment>
<dbReference type="PROSITE" id="PS51383">
    <property type="entry name" value="YJEF_C_3"/>
    <property type="match status" value="1"/>
</dbReference>
<keyword evidence="9 18" id="KW-0630">Potassium</keyword>
<dbReference type="Gene3D" id="3.40.1190.20">
    <property type="match status" value="1"/>
</dbReference>
<organism evidence="22 23">
    <name type="scientific">Thermotoga neapolitana (strain ATCC 49049 / DSM 4359 / NBRC 107923 / NS-E)</name>
    <dbReference type="NCBI Taxonomy" id="309803"/>
    <lineage>
        <taxon>Bacteria</taxon>
        <taxon>Thermotogati</taxon>
        <taxon>Thermotogota</taxon>
        <taxon>Thermotogae</taxon>
        <taxon>Thermotogales</taxon>
        <taxon>Thermotogaceae</taxon>
        <taxon>Thermotoga</taxon>
    </lineage>
</organism>
<evidence type="ECO:0000259" key="21">
    <source>
        <dbReference type="PROSITE" id="PS51385"/>
    </source>
</evidence>
<feature type="binding site" evidence="18">
    <location>
        <position position="60"/>
    </location>
    <ligand>
        <name>K(+)</name>
        <dbReference type="ChEBI" id="CHEBI:29103"/>
    </ligand>
</feature>
<comment type="catalytic activity">
    <reaction evidence="15 17 19">
        <text>(6S)-NADHX + ADP = AMP + phosphate + NADH + H(+)</text>
        <dbReference type="Rhea" id="RHEA:32223"/>
        <dbReference type="ChEBI" id="CHEBI:15378"/>
        <dbReference type="ChEBI" id="CHEBI:43474"/>
        <dbReference type="ChEBI" id="CHEBI:57945"/>
        <dbReference type="ChEBI" id="CHEBI:64074"/>
        <dbReference type="ChEBI" id="CHEBI:456215"/>
        <dbReference type="ChEBI" id="CHEBI:456216"/>
        <dbReference type="EC" id="4.2.1.136"/>
    </reaction>
</comment>
<dbReference type="GO" id="GO:0016301">
    <property type="term" value="F:kinase activity"/>
    <property type="evidence" value="ECO:0007669"/>
    <property type="project" value="UniProtKB-KW"/>
</dbReference>
<keyword evidence="8 17" id="KW-0521">NADP</keyword>
<keyword evidence="12 17" id="KW-0456">Lyase</keyword>
<evidence type="ECO:0000256" key="1">
    <source>
        <dbReference type="ARBA" id="ARBA00000013"/>
    </source>
</evidence>
<dbReference type="InterPro" id="IPR036652">
    <property type="entry name" value="YjeF_N_dom_sf"/>
</dbReference>
<keyword evidence="10 17" id="KW-0520">NAD</keyword>
<dbReference type="SUPFAM" id="SSF53613">
    <property type="entry name" value="Ribokinase-like"/>
    <property type="match status" value="1"/>
</dbReference>
<evidence type="ECO:0000256" key="17">
    <source>
        <dbReference type="HAMAP-Rule" id="MF_01965"/>
    </source>
</evidence>
<dbReference type="InterPro" id="IPR000631">
    <property type="entry name" value="CARKD"/>
</dbReference>
<dbReference type="NCBIfam" id="TIGR00196">
    <property type="entry name" value="yjeF_cterm"/>
    <property type="match status" value="1"/>
</dbReference>
<feature type="domain" description="YjeF N-terminal" evidence="21">
    <location>
        <begin position="9"/>
        <end position="212"/>
    </location>
</feature>